<reference evidence="3" key="1">
    <citation type="submission" date="2023-07" db="EMBL/GenBank/DDBJ databases">
        <title>Functional and genomic diversity of the sorghum phyllosphere microbiome.</title>
        <authorList>
            <person name="Shade A."/>
        </authorList>
    </citation>
    <scope>NUCLEOTIDE SEQUENCE [LARGE SCALE GENOMIC DNA]</scope>
    <source>
        <strain evidence="3">SORGH_AS_0422</strain>
    </source>
</reference>
<keyword evidence="1" id="KW-0472">Membrane</keyword>
<keyword evidence="1" id="KW-0812">Transmembrane</keyword>
<evidence type="ECO:0000256" key="1">
    <source>
        <dbReference type="SAM" id="Phobius"/>
    </source>
</evidence>
<keyword evidence="3" id="KW-1185">Reference proteome</keyword>
<dbReference type="EMBL" id="JAVLVU010000001">
    <property type="protein sequence ID" value="MDT3402838.1"/>
    <property type="molecule type" value="Genomic_DNA"/>
</dbReference>
<comment type="caution">
    <text evidence="2">The sequence shown here is derived from an EMBL/GenBank/DDBJ whole genome shotgun (WGS) entry which is preliminary data.</text>
</comment>
<proteinExistence type="predicted"/>
<evidence type="ECO:0000313" key="3">
    <source>
        <dbReference type="Proteomes" id="UP001258315"/>
    </source>
</evidence>
<organism evidence="2 3">
    <name type="scientific">Mucilaginibacter terrae</name>
    <dbReference type="NCBI Taxonomy" id="1955052"/>
    <lineage>
        <taxon>Bacteria</taxon>
        <taxon>Pseudomonadati</taxon>
        <taxon>Bacteroidota</taxon>
        <taxon>Sphingobacteriia</taxon>
        <taxon>Sphingobacteriales</taxon>
        <taxon>Sphingobacteriaceae</taxon>
        <taxon>Mucilaginibacter</taxon>
    </lineage>
</organism>
<gene>
    <name evidence="2" type="ORF">QE417_001910</name>
</gene>
<accession>A0ABU3GST2</accession>
<name>A0ABU3GST2_9SPHI</name>
<protein>
    <submittedName>
        <fullName evidence="2">Uncharacterized protein</fullName>
    </submittedName>
</protein>
<dbReference type="RefSeq" id="WP_311949526.1">
    <property type="nucleotide sequence ID" value="NZ_JAVLVU010000001.1"/>
</dbReference>
<evidence type="ECO:0000313" key="2">
    <source>
        <dbReference type="EMBL" id="MDT3402838.1"/>
    </source>
</evidence>
<feature type="transmembrane region" description="Helical" evidence="1">
    <location>
        <begin position="77"/>
        <end position="96"/>
    </location>
</feature>
<keyword evidence="1" id="KW-1133">Transmembrane helix</keyword>
<dbReference type="Proteomes" id="UP001258315">
    <property type="component" value="Unassembled WGS sequence"/>
</dbReference>
<sequence length="108" mass="12175">MNNSVNKILKIIALAIVAFLLIDTVSKIDISSSKNDLLLFKKKKEIDALEDATEVKYKAKDTLDTVRRKQEDDSTAAIINMNLLIILVCIQVYLNYYGNNSNKAQQPD</sequence>